<dbReference type="CDD" id="cd11577">
    <property type="entry name" value="GH71"/>
    <property type="match status" value="1"/>
</dbReference>
<dbReference type="Gene3D" id="3.20.20.80">
    <property type="entry name" value="Glycosidases"/>
    <property type="match status" value="1"/>
</dbReference>
<keyword evidence="2" id="KW-0732">Signal</keyword>
<evidence type="ECO:0000256" key="1">
    <source>
        <dbReference type="SAM" id="MobiDB-lite"/>
    </source>
</evidence>
<evidence type="ECO:0000256" key="2">
    <source>
        <dbReference type="SAM" id="SignalP"/>
    </source>
</evidence>
<sequence length="485" mass="53486">MAYLSSFLVLLFCGAATAADVFAHFMVSNTYSYSRTEWKADIVAAQAIGIDGFALNWAPPDCSGAGPDNQDWNVQRIDDAYTVAAAQGFKLMYSFDMSYTPASCTYPWNTTFMATMISKYASSPAAYIWNGDVVVSTYAGEGYGNSFFADLKNVMTNQGVNISLAPALTSYTATAQNQDPNAVASDMFRNYTSIDGFFNWQTWPLDTYTNLTADVDVDFQAALGNAGRTGPYIMGVSPWQFKDFNDGYYNSWVEYSDVLFPHRWDQAIQTVQPDIVEIITWNDFGESHYIRDLPALTGPTSLQLGVTGNYVYGQDHSAWRVMAQYYISWYKTGVTEDRVVFWYRIHPKQVPCASGTNNIGVVRNAAYPTDAVFAWALVTKDSTISMTVGSNRDWTFQAGACGPVLNMVPFPAGIDNAYPVVTIERNDKTLQTGNGSVPITQACSYEDYNPVVGLAGPPIRASARMGNGSGERGRLQKPKYQKNVC</sequence>
<reference evidence="3 4" key="1">
    <citation type="submission" date="2017-03" db="EMBL/GenBank/DDBJ databases">
        <title>Genomes of endolithic fungi from Antarctica.</title>
        <authorList>
            <person name="Coleine C."/>
            <person name="Masonjones S."/>
            <person name="Stajich J.E."/>
        </authorList>
    </citation>
    <scope>NUCLEOTIDE SEQUENCE [LARGE SCALE GENOMIC DNA]</scope>
    <source>
        <strain evidence="3 4">CCFEE 5311</strain>
    </source>
</reference>
<dbReference type="GO" id="GO:0051118">
    <property type="term" value="F:glucan endo-1,3-alpha-glucosidase activity"/>
    <property type="evidence" value="ECO:0007669"/>
    <property type="project" value="InterPro"/>
</dbReference>
<dbReference type="EMBL" id="NAJP01000120">
    <property type="protein sequence ID" value="TKA28252.1"/>
    <property type="molecule type" value="Genomic_DNA"/>
</dbReference>
<protein>
    <recommendedName>
        <fullName evidence="5">Glycoside hydrolase family 71 protein</fullName>
    </recommendedName>
</protein>
<dbReference type="Pfam" id="PF03659">
    <property type="entry name" value="Glyco_hydro_71"/>
    <property type="match status" value="1"/>
</dbReference>
<feature type="region of interest" description="Disordered" evidence="1">
    <location>
        <begin position="463"/>
        <end position="485"/>
    </location>
</feature>
<dbReference type="AlphaFoldDB" id="A0A4U0U1A9"/>
<comment type="caution">
    <text evidence="3">The sequence shown here is derived from an EMBL/GenBank/DDBJ whole genome shotgun (WGS) entry which is preliminary data.</text>
</comment>
<gene>
    <name evidence="3" type="ORF">B0A54_16944</name>
</gene>
<evidence type="ECO:0000313" key="3">
    <source>
        <dbReference type="EMBL" id="TKA28252.1"/>
    </source>
</evidence>
<name>A0A4U0U1A9_9PEZI</name>
<feature type="chain" id="PRO_5020794793" description="Glycoside hydrolase family 71 protein" evidence="2">
    <location>
        <begin position="19"/>
        <end position="485"/>
    </location>
</feature>
<feature type="compositionally biased region" description="Basic residues" evidence="1">
    <location>
        <begin position="475"/>
        <end position="485"/>
    </location>
</feature>
<evidence type="ECO:0008006" key="5">
    <source>
        <dbReference type="Google" id="ProtNLM"/>
    </source>
</evidence>
<evidence type="ECO:0000313" key="4">
    <source>
        <dbReference type="Proteomes" id="UP000310066"/>
    </source>
</evidence>
<dbReference type="STRING" id="329885.A0A4U0U1A9"/>
<feature type="signal peptide" evidence="2">
    <location>
        <begin position="1"/>
        <end position="18"/>
    </location>
</feature>
<accession>A0A4U0U1A9</accession>
<organism evidence="3 4">
    <name type="scientific">Friedmanniomyces endolithicus</name>
    <dbReference type="NCBI Taxonomy" id="329885"/>
    <lineage>
        <taxon>Eukaryota</taxon>
        <taxon>Fungi</taxon>
        <taxon>Dikarya</taxon>
        <taxon>Ascomycota</taxon>
        <taxon>Pezizomycotina</taxon>
        <taxon>Dothideomycetes</taxon>
        <taxon>Dothideomycetidae</taxon>
        <taxon>Mycosphaerellales</taxon>
        <taxon>Teratosphaeriaceae</taxon>
        <taxon>Friedmanniomyces</taxon>
    </lineage>
</organism>
<proteinExistence type="predicted"/>
<dbReference type="InterPro" id="IPR005197">
    <property type="entry name" value="Glyco_hydro_71"/>
</dbReference>
<dbReference type="Proteomes" id="UP000310066">
    <property type="component" value="Unassembled WGS sequence"/>
</dbReference>
<dbReference type="OrthoDB" id="3257981at2759"/>